<dbReference type="Proteomes" id="UP001212602">
    <property type="component" value="Unassembled WGS sequence"/>
</dbReference>
<gene>
    <name evidence="1" type="ORF">PGB34_12100</name>
</gene>
<accession>A0AAE3N8K0</accession>
<evidence type="ECO:0000313" key="2">
    <source>
        <dbReference type="Proteomes" id="UP001212602"/>
    </source>
</evidence>
<reference evidence="1" key="1">
    <citation type="submission" date="2023-01" db="EMBL/GenBank/DDBJ databases">
        <title>Xenophilus mangrovi sp. nov., isolated from soil of Mangrove nature reserve.</title>
        <authorList>
            <person name="Xu S."/>
            <person name="Liu Z."/>
            <person name="Xu Y."/>
        </authorList>
    </citation>
    <scope>NUCLEOTIDE SEQUENCE</scope>
    <source>
        <strain evidence="1">YW8</strain>
    </source>
</reference>
<protein>
    <submittedName>
        <fullName evidence="1">DUF2840 domain-containing protein</fullName>
    </submittedName>
</protein>
<organism evidence="1 2">
    <name type="scientific">Xenophilus arseniciresistens</name>
    <dbReference type="NCBI Taxonomy" id="1283306"/>
    <lineage>
        <taxon>Bacteria</taxon>
        <taxon>Pseudomonadati</taxon>
        <taxon>Pseudomonadota</taxon>
        <taxon>Betaproteobacteria</taxon>
        <taxon>Burkholderiales</taxon>
        <taxon>Comamonadaceae</taxon>
        <taxon>Xenophilus</taxon>
    </lineage>
</organism>
<proteinExistence type="predicted"/>
<keyword evidence="2" id="KW-1185">Reference proteome</keyword>
<dbReference type="Pfam" id="PF11000">
    <property type="entry name" value="DUF2840"/>
    <property type="match status" value="1"/>
</dbReference>
<dbReference type="AlphaFoldDB" id="A0AAE3N8K0"/>
<sequence length="171" mass="19397">MRAIARLDVLSDVSRSSHETPLTRVSLAYLERRINLYLRFGRPLRELRLDRWRRCATFAPGAVFSRVRWESNDYGTTRWQLMVLQACTSGERMERIAGIRPGACILLRAEGEAAVQAVLQRIDAIEALAIDPADAAPAYWRTLGNRLAARQPLPAYGAERHAAWLRGELLR</sequence>
<name>A0AAE3N8K0_9BURK</name>
<dbReference type="InterPro" id="IPR021263">
    <property type="entry name" value="DUF2840"/>
</dbReference>
<comment type="caution">
    <text evidence="1">The sequence shown here is derived from an EMBL/GenBank/DDBJ whole genome shotgun (WGS) entry which is preliminary data.</text>
</comment>
<dbReference type="RefSeq" id="WP_271428387.1">
    <property type="nucleotide sequence ID" value="NZ_JAQIPB010000004.1"/>
</dbReference>
<dbReference type="EMBL" id="JAQIPB010000004">
    <property type="protein sequence ID" value="MDA7417106.1"/>
    <property type="molecule type" value="Genomic_DNA"/>
</dbReference>
<evidence type="ECO:0000313" key="1">
    <source>
        <dbReference type="EMBL" id="MDA7417106.1"/>
    </source>
</evidence>